<protein>
    <submittedName>
        <fullName evidence="1">Uncharacterized protein</fullName>
    </submittedName>
</protein>
<evidence type="ECO:0000313" key="1">
    <source>
        <dbReference type="EMBL" id="MDU9002787.1"/>
    </source>
</evidence>
<comment type="caution">
    <text evidence="1">The sequence shown here is derived from an EMBL/GenBank/DDBJ whole genome shotgun (WGS) entry which is preliminary data.</text>
</comment>
<proteinExistence type="predicted"/>
<name>A0ABU3V9D1_9RHOB</name>
<dbReference type="RefSeq" id="WP_316773147.1">
    <property type="nucleotide sequence ID" value="NZ_JASMWN010000002.1"/>
</dbReference>
<evidence type="ECO:0000313" key="2">
    <source>
        <dbReference type="Proteomes" id="UP001255416"/>
    </source>
</evidence>
<accession>A0ABU3V9D1</accession>
<sequence>MDALIDLNIYCEREGLAGISDHLIQAIESIAPTVRNLPITSLHPKIAPEHLKVLAVLEQRG</sequence>
<organism evidence="1 2">
    <name type="scientific">Sedimentitalea todarodis</name>
    <dbReference type="NCBI Taxonomy" id="1631240"/>
    <lineage>
        <taxon>Bacteria</taxon>
        <taxon>Pseudomonadati</taxon>
        <taxon>Pseudomonadota</taxon>
        <taxon>Alphaproteobacteria</taxon>
        <taxon>Rhodobacterales</taxon>
        <taxon>Paracoccaceae</taxon>
        <taxon>Sedimentitalea</taxon>
    </lineage>
</organism>
<keyword evidence="2" id="KW-1185">Reference proteome</keyword>
<dbReference type="Proteomes" id="UP001255416">
    <property type="component" value="Unassembled WGS sequence"/>
</dbReference>
<reference evidence="2" key="1">
    <citation type="submission" date="2023-05" db="EMBL/GenBank/DDBJ databases">
        <title>Sedimentitalea sp. nov. JM2-8.</title>
        <authorList>
            <person name="Huang J."/>
        </authorList>
    </citation>
    <scope>NUCLEOTIDE SEQUENCE [LARGE SCALE GENOMIC DNA]</scope>
    <source>
        <strain evidence="2">KHS03</strain>
    </source>
</reference>
<gene>
    <name evidence="1" type="ORF">QO231_02835</name>
</gene>
<dbReference type="EMBL" id="JASMWN010000002">
    <property type="protein sequence ID" value="MDU9002787.1"/>
    <property type="molecule type" value="Genomic_DNA"/>
</dbReference>